<dbReference type="EMBL" id="BGZK01000068">
    <property type="protein sequence ID" value="GBP14989.1"/>
    <property type="molecule type" value="Genomic_DNA"/>
</dbReference>
<evidence type="ECO:0000313" key="2">
    <source>
        <dbReference type="EMBL" id="GBP14989.1"/>
    </source>
</evidence>
<accession>A0A4C1TK88</accession>
<sequence>MQRATRRRLPNPLIRGEFNKSGDARGRVQSKEGSAKRNTLEMDRDRLGMWGSASDGRPPGTLSGLDRLKHPGFNKFNPPSISCLSPTQEVGNELVIPVGLRLSMGGSDHLLFRGARMLVCPSNCHKEKEKIGVTHNRLCLYKFAKGLQ</sequence>
<feature type="region of interest" description="Disordered" evidence="1">
    <location>
        <begin position="1"/>
        <end position="63"/>
    </location>
</feature>
<dbReference type="AlphaFoldDB" id="A0A4C1TK88"/>
<proteinExistence type="predicted"/>
<reference evidence="2 3" key="1">
    <citation type="journal article" date="2019" name="Commun. Biol.">
        <title>The bagworm genome reveals a unique fibroin gene that provides high tensile strength.</title>
        <authorList>
            <person name="Kono N."/>
            <person name="Nakamura H."/>
            <person name="Ohtoshi R."/>
            <person name="Tomita M."/>
            <person name="Numata K."/>
            <person name="Arakawa K."/>
        </authorList>
    </citation>
    <scope>NUCLEOTIDE SEQUENCE [LARGE SCALE GENOMIC DNA]</scope>
</reference>
<comment type="caution">
    <text evidence="2">The sequence shown here is derived from an EMBL/GenBank/DDBJ whole genome shotgun (WGS) entry which is preliminary data.</text>
</comment>
<dbReference type="OrthoDB" id="7310425at2759"/>
<gene>
    <name evidence="2" type="ORF">EVAR_6637_1</name>
</gene>
<name>A0A4C1TK88_EUMVA</name>
<feature type="compositionally biased region" description="Basic and acidic residues" evidence="1">
    <location>
        <begin position="17"/>
        <end position="47"/>
    </location>
</feature>
<protein>
    <submittedName>
        <fullName evidence="2">Uncharacterized protein</fullName>
    </submittedName>
</protein>
<evidence type="ECO:0000256" key="1">
    <source>
        <dbReference type="SAM" id="MobiDB-lite"/>
    </source>
</evidence>
<keyword evidence="3" id="KW-1185">Reference proteome</keyword>
<dbReference type="Proteomes" id="UP000299102">
    <property type="component" value="Unassembled WGS sequence"/>
</dbReference>
<organism evidence="2 3">
    <name type="scientific">Eumeta variegata</name>
    <name type="common">Bagworm moth</name>
    <name type="synonym">Eumeta japonica</name>
    <dbReference type="NCBI Taxonomy" id="151549"/>
    <lineage>
        <taxon>Eukaryota</taxon>
        <taxon>Metazoa</taxon>
        <taxon>Ecdysozoa</taxon>
        <taxon>Arthropoda</taxon>
        <taxon>Hexapoda</taxon>
        <taxon>Insecta</taxon>
        <taxon>Pterygota</taxon>
        <taxon>Neoptera</taxon>
        <taxon>Endopterygota</taxon>
        <taxon>Lepidoptera</taxon>
        <taxon>Glossata</taxon>
        <taxon>Ditrysia</taxon>
        <taxon>Tineoidea</taxon>
        <taxon>Psychidae</taxon>
        <taxon>Oiketicinae</taxon>
        <taxon>Eumeta</taxon>
    </lineage>
</organism>
<evidence type="ECO:0000313" key="3">
    <source>
        <dbReference type="Proteomes" id="UP000299102"/>
    </source>
</evidence>